<dbReference type="RefSeq" id="WP_100784861.1">
    <property type="nucleotide sequence ID" value="NZ_NPDU01000040.1"/>
</dbReference>
<dbReference type="AlphaFoldDB" id="A0A2M9YR94"/>
<feature type="region of interest" description="Disordered" evidence="1">
    <location>
        <begin position="84"/>
        <end position="119"/>
    </location>
</feature>
<evidence type="ECO:0000256" key="1">
    <source>
        <dbReference type="SAM" id="MobiDB-lite"/>
    </source>
</evidence>
<reference evidence="5 6" key="1">
    <citation type="submission" date="2017-07" db="EMBL/GenBank/DDBJ databases">
        <title>Leptospira spp. isolated from tropical soils.</title>
        <authorList>
            <person name="Thibeaux R."/>
            <person name="Iraola G."/>
            <person name="Ferres I."/>
            <person name="Bierque E."/>
            <person name="Girault D."/>
            <person name="Soupe-Gilbert M.-E."/>
            <person name="Picardeau M."/>
            <person name="Goarant C."/>
        </authorList>
    </citation>
    <scope>NUCLEOTIDE SEQUENCE [LARGE SCALE GENOMIC DNA]</scope>
    <source>
        <strain evidence="3 6">FH2-B-C1</strain>
        <strain evidence="4 5">FH2-B-D1</strain>
    </source>
</reference>
<protein>
    <submittedName>
        <fullName evidence="3">Uncharacterized protein</fullName>
    </submittedName>
</protein>
<organism evidence="3 6">
    <name type="scientific">Leptospira adleri</name>
    <dbReference type="NCBI Taxonomy" id="2023186"/>
    <lineage>
        <taxon>Bacteria</taxon>
        <taxon>Pseudomonadati</taxon>
        <taxon>Spirochaetota</taxon>
        <taxon>Spirochaetia</taxon>
        <taxon>Leptospirales</taxon>
        <taxon>Leptospiraceae</taxon>
        <taxon>Leptospira</taxon>
    </lineage>
</organism>
<feature type="transmembrane region" description="Helical" evidence="2">
    <location>
        <begin position="12"/>
        <end position="32"/>
    </location>
</feature>
<feature type="compositionally biased region" description="Basic and acidic residues" evidence="1">
    <location>
        <begin position="106"/>
        <end position="119"/>
    </location>
</feature>
<dbReference type="EMBL" id="NPDV01000004">
    <property type="protein sequence ID" value="PJZ54066.1"/>
    <property type="molecule type" value="Genomic_DNA"/>
</dbReference>
<keyword evidence="2" id="KW-1133">Transmembrane helix</keyword>
<evidence type="ECO:0000313" key="5">
    <source>
        <dbReference type="Proteomes" id="UP000232149"/>
    </source>
</evidence>
<keyword evidence="5" id="KW-1185">Reference proteome</keyword>
<dbReference type="Proteomes" id="UP000232188">
    <property type="component" value="Unassembled WGS sequence"/>
</dbReference>
<feature type="compositionally biased region" description="Acidic residues" evidence="1">
    <location>
        <begin position="96"/>
        <end position="105"/>
    </location>
</feature>
<proteinExistence type="predicted"/>
<accession>A0A2M9YR94</accession>
<evidence type="ECO:0000313" key="4">
    <source>
        <dbReference type="EMBL" id="PJZ61093.1"/>
    </source>
</evidence>
<evidence type="ECO:0000256" key="2">
    <source>
        <dbReference type="SAM" id="Phobius"/>
    </source>
</evidence>
<evidence type="ECO:0000313" key="3">
    <source>
        <dbReference type="EMBL" id="PJZ54066.1"/>
    </source>
</evidence>
<dbReference type="Proteomes" id="UP000232149">
    <property type="component" value="Unassembled WGS sequence"/>
</dbReference>
<sequence>MTPNVDKSNRRFGNVLRILVLFSWTFILADCIRNTRSFETSKPAKTQTDFRSEMKITQIASGLKDPDPQEPVYKNGREVIATSREFDPNPPLLGIELDESEDGEESKEKKSNGPAKEIRDQNPLEAWKYSCIFLHPDCTKGCKRSLNLTSKYVRTSNSGLLAECVQNCSSNCLDYFEESRRRSRGSRSSQPRTR</sequence>
<keyword evidence="2" id="KW-0812">Transmembrane</keyword>
<name>A0A2M9YR94_9LEPT</name>
<evidence type="ECO:0000313" key="6">
    <source>
        <dbReference type="Proteomes" id="UP000232188"/>
    </source>
</evidence>
<keyword evidence="2" id="KW-0472">Membrane</keyword>
<comment type="caution">
    <text evidence="3">The sequence shown here is derived from an EMBL/GenBank/DDBJ whole genome shotgun (WGS) entry which is preliminary data.</text>
</comment>
<dbReference type="EMBL" id="NPDU01000040">
    <property type="protein sequence ID" value="PJZ61093.1"/>
    <property type="molecule type" value="Genomic_DNA"/>
</dbReference>
<gene>
    <name evidence="4" type="ORF">CH376_15070</name>
    <name evidence="3" type="ORF">CH380_06005</name>
</gene>